<keyword evidence="3" id="KW-1185">Reference proteome</keyword>
<dbReference type="AlphaFoldDB" id="A0A8S4GB23"/>
<sequence length="88" mass="9236">MLLRRLSGVAIGSLNTPYATSTLLVPLPASSASRRWPERCLTYQEDIPQFPFPAVSIAPPPAPPAPAPATPGPGGDNTNVSDMSMSFD</sequence>
<dbReference type="EMBL" id="CAJHNJ030000512">
    <property type="protein sequence ID" value="CAG9138205.1"/>
    <property type="molecule type" value="Genomic_DNA"/>
</dbReference>
<feature type="compositionally biased region" description="Polar residues" evidence="1">
    <location>
        <begin position="76"/>
        <end position="88"/>
    </location>
</feature>
<gene>
    <name evidence="2" type="ORF">PLXY2_LOCUS16459</name>
</gene>
<dbReference type="Proteomes" id="UP000653454">
    <property type="component" value="Unassembled WGS sequence"/>
</dbReference>
<comment type="caution">
    <text evidence="2">The sequence shown here is derived from an EMBL/GenBank/DDBJ whole genome shotgun (WGS) entry which is preliminary data.</text>
</comment>
<evidence type="ECO:0000313" key="2">
    <source>
        <dbReference type="EMBL" id="CAG9138205.1"/>
    </source>
</evidence>
<organism evidence="2 3">
    <name type="scientific">Plutella xylostella</name>
    <name type="common">Diamondback moth</name>
    <name type="synonym">Plutella maculipennis</name>
    <dbReference type="NCBI Taxonomy" id="51655"/>
    <lineage>
        <taxon>Eukaryota</taxon>
        <taxon>Metazoa</taxon>
        <taxon>Ecdysozoa</taxon>
        <taxon>Arthropoda</taxon>
        <taxon>Hexapoda</taxon>
        <taxon>Insecta</taxon>
        <taxon>Pterygota</taxon>
        <taxon>Neoptera</taxon>
        <taxon>Endopterygota</taxon>
        <taxon>Lepidoptera</taxon>
        <taxon>Glossata</taxon>
        <taxon>Ditrysia</taxon>
        <taxon>Yponomeutoidea</taxon>
        <taxon>Plutellidae</taxon>
        <taxon>Plutella</taxon>
    </lineage>
</organism>
<name>A0A8S4GB23_PLUXY</name>
<proteinExistence type="predicted"/>
<evidence type="ECO:0000256" key="1">
    <source>
        <dbReference type="SAM" id="MobiDB-lite"/>
    </source>
</evidence>
<feature type="region of interest" description="Disordered" evidence="1">
    <location>
        <begin position="53"/>
        <end position="88"/>
    </location>
</feature>
<accession>A0A8S4GB23</accession>
<protein>
    <submittedName>
        <fullName evidence="2">(diamondback moth) hypothetical protein</fullName>
    </submittedName>
</protein>
<feature type="compositionally biased region" description="Pro residues" evidence="1">
    <location>
        <begin position="58"/>
        <end position="71"/>
    </location>
</feature>
<reference evidence="2" key="1">
    <citation type="submission" date="2020-11" db="EMBL/GenBank/DDBJ databases">
        <authorList>
            <person name="Whiteford S."/>
        </authorList>
    </citation>
    <scope>NUCLEOTIDE SEQUENCE</scope>
</reference>
<evidence type="ECO:0000313" key="3">
    <source>
        <dbReference type="Proteomes" id="UP000653454"/>
    </source>
</evidence>